<accession>A0A5J4V5E5</accession>
<comment type="caution">
    <text evidence="1">The sequence shown here is derived from an EMBL/GenBank/DDBJ whole genome shotgun (WGS) entry which is preliminary data.</text>
</comment>
<dbReference type="AlphaFoldDB" id="A0A5J4V5E5"/>
<dbReference type="EMBL" id="SNRW01009754">
    <property type="protein sequence ID" value="KAA6377520.1"/>
    <property type="molecule type" value="Genomic_DNA"/>
</dbReference>
<reference evidence="1 2" key="1">
    <citation type="submission" date="2019-03" db="EMBL/GenBank/DDBJ databases">
        <title>Single cell metagenomics reveals metabolic interactions within the superorganism composed of flagellate Streblomastix strix and complex community of Bacteroidetes bacteria on its surface.</title>
        <authorList>
            <person name="Treitli S.C."/>
            <person name="Kolisko M."/>
            <person name="Husnik F."/>
            <person name="Keeling P."/>
            <person name="Hampl V."/>
        </authorList>
    </citation>
    <scope>NUCLEOTIDE SEQUENCE [LARGE SCALE GENOMIC DNA]</scope>
    <source>
        <strain evidence="1">ST1C</strain>
    </source>
</reference>
<gene>
    <name evidence="1" type="ORF">EZS28_026955</name>
</gene>
<proteinExistence type="predicted"/>
<evidence type="ECO:0000313" key="2">
    <source>
        <dbReference type="Proteomes" id="UP000324800"/>
    </source>
</evidence>
<sequence length="161" mass="18268">MTVDLTHEEIKQCGILFKKYQNIIDPNKISIWDAHKPLKELGLFPSSRVLTSNDIFVLCSEIEEVTTNFNSFLQLVQKAKVLSLKPMDDPFPEEAFAALAKNPSLGGKVPLDLIRQMLADYSFSIDSHFAKYPPKEWCISLEEFENFLKLAAKPMSNLDTS</sequence>
<protein>
    <submittedName>
        <fullName evidence="1">Uncharacterized protein</fullName>
    </submittedName>
</protein>
<dbReference type="Proteomes" id="UP000324800">
    <property type="component" value="Unassembled WGS sequence"/>
</dbReference>
<organism evidence="1 2">
    <name type="scientific">Streblomastix strix</name>
    <dbReference type="NCBI Taxonomy" id="222440"/>
    <lineage>
        <taxon>Eukaryota</taxon>
        <taxon>Metamonada</taxon>
        <taxon>Preaxostyla</taxon>
        <taxon>Oxymonadida</taxon>
        <taxon>Streblomastigidae</taxon>
        <taxon>Streblomastix</taxon>
    </lineage>
</organism>
<evidence type="ECO:0000313" key="1">
    <source>
        <dbReference type="EMBL" id="KAA6377520.1"/>
    </source>
</evidence>
<dbReference type="OrthoDB" id="10405490at2759"/>
<name>A0A5J4V5E5_9EUKA</name>